<dbReference type="PANTHER" id="PTHR41523">
    <property type="entry name" value="TWO-COMPONENT SYSTEM SENSOR PROTEIN"/>
    <property type="match status" value="1"/>
</dbReference>
<dbReference type="InterPro" id="IPR003594">
    <property type="entry name" value="HATPase_dom"/>
</dbReference>
<organism evidence="11 12">
    <name type="scientific">Dyadobacter subterraneus</name>
    <dbReference type="NCBI Taxonomy" id="2773304"/>
    <lineage>
        <taxon>Bacteria</taxon>
        <taxon>Pseudomonadati</taxon>
        <taxon>Bacteroidota</taxon>
        <taxon>Cytophagia</taxon>
        <taxon>Cytophagales</taxon>
        <taxon>Spirosomataceae</taxon>
        <taxon>Dyadobacter</taxon>
    </lineage>
</organism>
<gene>
    <name evidence="11" type="ORF">IEE83_07255</name>
</gene>
<dbReference type="SUPFAM" id="SSF48452">
    <property type="entry name" value="TPR-like"/>
    <property type="match status" value="2"/>
</dbReference>
<name>A0ABR9WBE3_9BACT</name>
<dbReference type="Proteomes" id="UP000634134">
    <property type="component" value="Unassembled WGS sequence"/>
</dbReference>
<dbReference type="Gene3D" id="1.25.40.10">
    <property type="entry name" value="Tetratricopeptide repeat domain"/>
    <property type="match status" value="2"/>
</dbReference>
<keyword evidence="9" id="KW-0732">Signal</keyword>
<dbReference type="SMART" id="SM00387">
    <property type="entry name" value="HATPase_c"/>
    <property type="match status" value="1"/>
</dbReference>
<reference evidence="12" key="1">
    <citation type="submission" date="2023-07" db="EMBL/GenBank/DDBJ databases">
        <title>Dyadobacter sp. nov 'subterranea' isolated from contaminted grondwater.</title>
        <authorList>
            <person name="Szabo I."/>
            <person name="Al-Omari J."/>
            <person name="Szerdahelyi S.G."/>
            <person name="Rado J."/>
        </authorList>
    </citation>
    <scope>NUCLEOTIDE SEQUENCE [LARGE SCALE GENOMIC DNA]</scope>
    <source>
        <strain evidence="12">UP-52</strain>
    </source>
</reference>
<protein>
    <recommendedName>
        <fullName evidence="2">histidine kinase</fullName>
        <ecNumber evidence="2">2.7.13.3</ecNumber>
    </recommendedName>
</protein>
<dbReference type="Gene3D" id="3.30.450.20">
    <property type="entry name" value="PAS domain"/>
    <property type="match status" value="1"/>
</dbReference>
<feature type="coiled-coil region" evidence="8">
    <location>
        <begin position="592"/>
        <end position="622"/>
    </location>
</feature>
<keyword evidence="4" id="KW-0808">Transferase</keyword>
<keyword evidence="3" id="KW-0597">Phosphoprotein</keyword>
<feature type="domain" description="Histidine kinase/HSP90-like ATPase" evidence="10">
    <location>
        <begin position="716"/>
        <end position="812"/>
    </location>
</feature>
<evidence type="ECO:0000313" key="12">
    <source>
        <dbReference type="Proteomes" id="UP000634134"/>
    </source>
</evidence>
<dbReference type="InterPro" id="IPR011495">
    <property type="entry name" value="Sig_transdc_His_kin_sub2_dim/P"/>
</dbReference>
<evidence type="ECO:0000256" key="2">
    <source>
        <dbReference type="ARBA" id="ARBA00012438"/>
    </source>
</evidence>
<dbReference type="EC" id="2.7.13.3" evidence="2"/>
<accession>A0ABR9WBE3</accession>
<evidence type="ECO:0000256" key="3">
    <source>
        <dbReference type="ARBA" id="ARBA00022553"/>
    </source>
</evidence>
<dbReference type="PANTHER" id="PTHR41523:SF8">
    <property type="entry name" value="ETHYLENE RESPONSE SENSOR PROTEIN"/>
    <property type="match status" value="1"/>
</dbReference>
<keyword evidence="7" id="KW-0067">ATP-binding</keyword>
<evidence type="ECO:0000256" key="8">
    <source>
        <dbReference type="SAM" id="Coils"/>
    </source>
</evidence>
<keyword evidence="6 11" id="KW-0418">Kinase</keyword>
<dbReference type="EMBL" id="JACYGY010000001">
    <property type="protein sequence ID" value="MBE9461676.1"/>
    <property type="molecule type" value="Genomic_DNA"/>
</dbReference>
<dbReference type="RefSeq" id="WP_194119941.1">
    <property type="nucleotide sequence ID" value="NZ_JACYGY010000001.1"/>
</dbReference>
<dbReference type="SUPFAM" id="SSF55874">
    <property type="entry name" value="ATPase domain of HSP90 chaperone/DNA topoisomerase II/histidine kinase"/>
    <property type="match status" value="1"/>
</dbReference>
<keyword evidence="12" id="KW-1185">Reference proteome</keyword>
<evidence type="ECO:0000256" key="4">
    <source>
        <dbReference type="ARBA" id="ARBA00022679"/>
    </source>
</evidence>
<dbReference type="InterPro" id="IPR011990">
    <property type="entry name" value="TPR-like_helical_dom_sf"/>
</dbReference>
<evidence type="ECO:0000256" key="1">
    <source>
        <dbReference type="ARBA" id="ARBA00000085"/>
    </source>
</evidence>
<keyword evidence="8" id="KW-0175">Coiled coil</keyword>
<evidence type="ECO:0000256" key="5">
    <source>
        <dbReference type="ARBA" id="ARBA00022741"/>
    </source>
</evidence>
<comment type="catalytic activity">
    <reaction evidence="1">
        <text>ATP + protein L-histidine = ADP + protein N-phospho-L-histidine.</text>
        <dbReference type="EC" id="2.7.13.3"/>
    </reaction>
</comment>
<evidence type="ECO:0000313" key="11">
    <source>
        <dbReference type="EMBL" id="MBE9461676.1"/>
    </source>
</evidence>
<comment type="caution">
    <text evidence="11">The sequence shown here is derived from an EMBL/GenBank/DDBJ whole genome shotgun (WGS) entry which is preliminary data.</text>
</comment>
<proteinExistence type="predicted"/>
<feature type="chain" id="PRO_5045676148" description="histidine kinase" evidence="9">
    <location>
        <begin position="27"/>
        <end position="817"/>
    </location>
</feature>
<evidence type="ECO:0000259" key="10">
    <source>
        <dbReference type="SMART" id="SM00387"/>
    </source>
</evidence>
<dbReference type="Pfam" id="PF07568">
    <property type="entry name" value="HisKA_2"/>
    <property type="match status" value="1"/>
</dbReference>
<evidence type="ECO:0000256" key="7">
    <source>
        <dbReference type="ARBA" id="ARBA00022840"/>
    </source>
</evidence>
<feature type="signal peptide" evidence="9">
    <location>
        <begin position="1"/>
        <end position="26"/>
    </location>
</feature>
<sequence length="817" mass="93374">MIRILKNKFRLITFAWLCLLITQSMAANGQVLKNAPVDYYSTDMKRVLALETGYYINAVSQGQIDTDSAMIMACEMFGLSRLLPYNEGYISAGGPQADALINAGKIGRAKNLLKIKTGEEKLRLLFDLANYYLFKPGAAKNDLDSAGVYMDEVEKITAGNEFKNWRNECLRLKGKFYYQTGNITESQKYFGQLVKSCRESKDAQALAKALADQGIGLPFNSPDKLQIYQQALSICQKHKLKIQELQLTARIVTIYFVADLNAAEKGLLNFLKLGQELGFRHLQYTHNVLAYVYLQKTEYLKAMDHARLSIRYMQQTGDKVLQSLYYMRVGDVFVRLDRMKDAMNWFQKSTQGALTKNTQVFWYKSFLAQTKLLIYENRAAQAETLINKITGSFPPATIFDQLQLAFVKAECYAALGRIPEAEKQYGIFLSIADHFPAEHIHQEFPNVYIHLSRFYFNQKKYRESRLFAQKCFDMTTKRHSIGNLSLSHLMFFRLDSVEGNYQSAIRNYQTYKTLADSLNNIHQKEKYDQLLVEYQTVKKDQHISKLKQNGMMQDARLRQSDFEKKLTLAGISILLIFSGVLFQQFRAKQKSNLRLEKQRVQISQKNQALQELVEEKEWLLKEVHHRVKNNLHTIVSLLEHQSDFLTSDALAAIRDSQHRVFSMSLIHQKLYLSENVTTIRFAEYVGELTAYLAESFKTQHRIMFDVKVDPIDLDVGIAIPLGLILNEAVTNAIKYAFADAAGKIEIKGSKTNDHYRLMVSDNGCGLPDGFDETKSDSLGFKLMRGLSKEIDAEFFVSSGKGTRIIIALSPETVDSMC</sequence>
<dbReference type="Pfam" id="PF02518">
    <property type="entry name" value="HATPase_c"/>
    <property type="match status" value="1"/>
</dbReference>
<evidence type="ECO:0000256" key="9">
    <source>
        <dbReference type="SAM" id="SignalP"/>
    </source>
</evidence>
<dbReference type="Gene3D" id="3.30.565.10">
    <property type="entry name" value="Histidine kinase-like ATPase, C-terminal domain"/>
    <property type="match status" value="1"/>
</dbReference>
<keyword evidence="5" id="KW-0547">Nucleotide-binding</keyword>
<dbReference type="GO" id="GO:0016301">
    <property type="term" value="F:kinase activity"/>
    <property type="evidence" value="ECO:0007669"/>
    <property type="project" value="UniProtKB-KW"/>
</dbReference>
<dbReference type="InterPro" id="IPR036890">
    <property type="entry name" value="HATPase_C_sf"/>
</dbReference>
<evidence type="ECO:0000256" key="6">
    <source>
        <dbReference type="ARBA" id="ARBA00022777"/>
    </source>
</evidence>